<dbReference type="Proteomes" id="UP000708347">
    <property type="component" value="Unassembled WGS sequence"/>
</dbReference>
<comment type="caution">
    <text evidence="1">The sequence shown here is derived from an EMBL/GenBank/DDBJ whole genome shotgun (WGS) entry which is preliminary data.</text>
</comment>
<keyword evidence="2" id="KW-1185">Reference proteome</keyword>
<evidence type="ECO:0000313" key="1">
    <source>
        <dbReference type="EMBL" id="NTY62110.1"/>
    </source>
</evidence>
<sequence length="103" mass="10440">MSSAEAMTFNPAEVAKAATLTAPLTVAARACGSPYTRDGSPAASRRPLATVATPLVNEVIMFAAVVVRFAAVLKGIDANEPAVLKTVLTVVTPAPTSTDSALV</sequence>
<organism evidence="1 2">
    <name type="scientific">Mycolicibacterium sphagni</name>
    <dbReference type="NCBI Taxonomy" id="1786"/>
    <lineage>
        <taxon>Bacteria</taxon>
        <taxon>Bacillati</taxon>
        <taxon>Actinomycetota</taxon>
        <taxon>Actinomycetes</taxon>
        <taxon>Mycobacteriales</taxon>
        <taxon>Mycobacteriaceae</taxon>
        <taxon>Mycolicibacterium</taxon>
    </lineage>
</organism>
<name>A0ABX2JXG1_9MYCO</name>
<proteinExistence type="predicted"/>
<accession>A0ABX2JXG1</accession>
<gene>
    <name evidence="1" type="ORF">FEG63_21425</name>
</gene>
<protein>
    <recommendedName>
        <fullName evidence="3">PE domain-containing protein</fullName>
    </recommendedName>
</protein>
<evidence type="ECO:0008006" key="3">
    <source>
        <dbReference type="Google" id="ProtNLM"/>
    </source>
</evidence>
<evidence type="ECO:0000313" key="2">
    <source>
        <dbReference type="Proteomes" id="UP000708347"/>
    </source>
</evidence>
<dbReference type="EMBL" id="VBSB01000014">
    <property type="protein sequence ID" value="NTY62110.1"/>
    <property type="molecule type" value="Genomic_DNA"/>
</dbReference>
<reference evidence="1 2" key="1">
    <citation type="submission" date="2019-05" db="EMBL/GenBank/DDBJ databases">
        <title>Mycolicibacterium sphagni ENV482 genome assembly.</title>
        <authorList>
            <person name="Chen W."/>
            <person name="Faulkner N.W."/>
            <person name="Hyman M.R."/>
        </authorList>
    </citation>
    <scope>NUCLEOTIDE SEQUENCE [LARGE SCALE GENOMIC DNA]</scope>
    <source>
        <strain evidence="1 2">ENV482</strain>
    </source>
</reference>